<sequence length="439" mass="47366">MHRVTRTGRTSPSYTVSTIFGRKIKRYARWCTPLHRCFATATDAHTWASPQRFMTEKQKKQAFPLDYINIVPVDDIADEELAEIDLQAVVQNAKLTSLTSNAIRRIHNMSDSTDESTFVPTLQVLQCRKIDNKAAGADRFKLVLSDGTHFCMGTIARQLNPLVDSGVFKENSVIKVTNFIINVMSSGGKICIVLGAESAGPHPGRRIGNPSCVTKAGLQKRDDNAAAAGADGFDKPPAKKPKTEMDPIPLTIVGLKWASASAVPGEKVKLVRDPDNQYDSNAIAVVNGSGIRVGHISKDSAAKLAKTMDSMSAKLAPKNLEFVGEGTVTGRGDGYKQPVQVVFKQLSKDGGEVMAEPGSEVAGTLQDSKPAAAAPAPKRKAKCGACGLEGHNRRTATAENCPAFNDPNEVEKRRKSMEKAEAKKLEKAEAKKRLESVQA</sequence>
<dbReference type="EMBL" id="AGNL01020048">
    <property type="protein sequence ID" value="EJK61407.1"/>
    <property type="molecule type" value="Genomic_DNA"/>
</dbReference>
<proteinExistence type="predicted"/>
<evidence type="ECO:0000313" key="6">
    <source>
        <dbReference type="EMBL" id="EJK61407.1"/>
    </source>
</evidence>
<protein>
    <recommendedName>
        <fullName evidence="8">HIRAN domain-containing protein</fullName>
    </recommendedName>
</protein>
<dbReference type="Gene3D" id="2.40.50.140">
    <property type="entry name" value="Nucleic acid-binding proteins"/>
    <property type="match status" value="1"/>
</dbReference>
<dbReference type="InterPro" id="IPR014905">
    <property type="entry name" value="HIRAN"/>
</dbReference>
<feature type="region of interest" description="Disordered" evidence="3">
    <location>
        <begin position="354"/>
        <end position="378"/>
    </location>
</feature>
<dbReference type="Pfam" id="PF08797">
    <property type="entry name" value="HIRAN"/>
    <property type="match status" value="1"/>
</dbReference>
<dbReference type="InterPro" id="IPR007199">
    <property type="entry name" value="Rep_factor-A_N"/>
</dbReference>
<dbReference type="GO" id="GO:0008270">
    <property type="term" value="F:zinc ion binding"/>
    <property type="evidence" value="ECO:0007669"/>
    <property type="project" value="InterPro"/>
</dbReference>
<evidence type="ECO:0000256" key="2">
    <source>
        <dbReference type="ARBA" id="ARBA00022801"/>
    </source>
</evidence>
<keyword evidence="2" id="KW-0378">Hydrolase</keyword>
<evidence type="ECO:0008006" key="8">
    <source>
        <dbReference type="Google" id="ProtNLM"/>
    </source>
</evidence>
<dbReference type="GO" id="GO:0016818">
    <property type="term" value="F:hydrolase activity, acting on acid anhydrides, in phosphorus-containing anhydrides"/>
    <property type="evidence" value="ECO:0007669"/>
    <property type="project" value="InterPro"/>
</dbReference>
<feature type="domain" description="HIRAN" evidence="5">
    <location>
        <begin position="251"/>
        <end position="315"/>
    </location>
</feature>
<comment type="caution">
    <text evidence="6">The sequence shown here is derived from an EMBL/GenBank/DDBJ whole genome shotgun (WGS) entry which is preliminary data.</text>
</comment>
<dbReference type="OrthoDB" id="1751331at2759"/>
<evidence type="ECO:0000313" key="7">
    <source>
        <dbReference type="Proteomes" id="UP000266841"/>
    </source>
</evidence>
<dbReference type="Gene3D" id="3.30.70.2330">
    <property type="match status" value="1"/>
</dbReference>
<name>K0SSZ3_THAOC</name>
<dbReference type="Proteomes" id="UP000266841">
    <property type="component" value="Unassembled WGS sequence"/>
</dbReference>
<feature type="region of interest" description="Disordered" evidence="3">
    <location>
        <begin position="394"/>
        <end position="439"/>
    </location>
</feature>
<dbReference type="SUPFAM" id="SSF50249">
    <property type="entry name" value="Nucleic acid-binding proteins"/>
    <property type="match status" value="1"/>
</dbReference>
<feature type="region of interest" description="Disordered" evidence="3">
    <location>
        <begin position="226"/>
        <end position="245"/>
    </location>
</feature>
<evidence type="ECO:0000259" key="5">
    <source>
        <dbReference type="Pfam" id="PF08797"/>
    </source>
</evidence>
<dbReference type="CDD" id="cd04477">
    <property type="entry name" value="RPA1N"/>
    <property type="match status" value="1"/>
</dbReference>
<dbReference type="GO" id="GO:0003677">
    <property type="term" value="F:DNA binding"/>
    <property type="evidence" value="ECO:0007669"/>
    <property type="project" value="InterPro"/>
</dbReference>
<feature type="domain" description="Replication factor-A protein 1 N-terminal" evidence="4">
    <location>
        <begin position="98"/>
        <end position="197"/>
    </location>
</feature>
<dbReference type="GO" id="GO:0006260">
    <property type="term" value="P:DNA replication"/>
    <property type="evidence" value="ECO:0007669"/>
    <property type="project" value="InterPro"/>
</dbReference>
<dbReference type="InterPro" id="IPR012340">
    <property type="entry name" value="NA-bd_OB-fold"/>
</dbReference>
<keyword evidence="7" id="KW-1185">Reference proteome</keyword>
<dbReference type="AlphaFoldDB" id="K0SSZ3"/>
<evidence type="ECO:0000256" key="3">
    <source>
        <dbReference type="SAM" id="MobiDB-lite"/>
    </source>
</evidence>
<feature type="compositionally biased region" description="Basic and acidic residues" evidence="3">
    <location>
        <begin position="232"/>
        <end position="245"/>
    </location>
</feature>
<keyword evidence="1" id="KW-0479">Metal-binding</keyword>
<accession>K0SSZ3</accession>
<organism evidence="6 7">
    <name type="scientific">Thalassiosira oceanica</name>
    <name type="common">Marine diatom</name>
    <dbReference type="NCBI Taxonomy" id="159749"/>
    <lineage>
        <taxon>Eukaryota</taxon>
        <taxon>Sar</taxon>
        <taxon>Stramenopiles</taxon>
        <taxon>Ochrophyta</taxon>
        <taxon>Bacillariophyta</taxon>
        <taxon>Coscinodiscophyceae</taxon>
        <taxon>Thalassiosirophycidae</taxon>
        <taxon>Thalassiosirales</taxon>
        <taxon>Thalassiosiraceae</taxon>
        <taxon>Thalassiosira</taxon>
    </lineage>
</organism>
<dbReference type="GO" id="GO:0005634">
    <property type="term" value="C:nucleus"/>
    <property type="evidence" value="ECO:0007669"/>
    <property type="project" value="InterPro"/>
</dbReference>
<dbReference type="eggNOG" id="KOG0851">
    <property type="taxonomic scope" value="Eukaryota"/>
</dbReference>
<dbReference type="Pfam" id="PF04057">
    <property type="entry name" value="Rep-A_N"/>
    <property type="match status" value="1"/>
</dbReference>
<evidence type="ECO:0000259" key="4">
    <source>
        <dbReference type="Pfam" id="PF04057"/>
    </source>
</evidence>
<gene>
    <name evidence="6" type="ORF">THAOC_18113</name>
</gene>
<feature type="compositionally biased region" description="Basic and acidic residues" evidence="3">
    <location>
        <begin position="409"/>
        <end position="439"/>
    </location>
</feature>
<reference evidence="6 7" key="1">
    <citation type="journal article" date="2012" name="Genome Biol.">
        <title>Genome and low-iron response of an oceanic diatom adapted to chronic iron limitation.</title>
        <authorList>
            <person name="Lommer M."/>
            <person name="Specht M."/>
            <person name="Roy A.S."/>
            <person name="Kraemer L."/>
            <person name="Andreson R."/>
            <person name="Gutowska M.A."/>
            <person name="Wolf J."/>
            <person name="Bergner S.V."/>
            <person name="Schilhabel M.B."/>
            <person name="Klostermeier U.C."/>
            <person name="Beiko R.G."/>
            <person name="Rosenstiel P."/>
            <person name="Hippler M."/>
            <person name="Laroche J."/>
        </authorList>
    </citation>
    <scope>NUCLEOTIDE SEQUENCE [LARGE SCALE GENOMIC DNA]</scope>
    <source>
        <strain evidence="6 7">CCMP1005</strain>
    </source>
</reference>
<evidence type="ECO:0000256" key="1">
    <source>
        <dbReference type="ARBA" id="ARBA00022723"/>
    </source>
</evidence>